<keyword evidence="2" id="KW-0229">DNA integration</keyword>
<accession>A0ABN6UKQ2</accession>
<evidence type="ECO:0000259" key="6">
    <source>
        <dbReference type="Pfam" id="PF22022"/>
    </source>
</evidence>
<dbReference type="Gene3D" id="1.10.150.130">
    <property type="match status" value="1"/>
</dbReference>
<evidence type="ECO:0000259" key="5">
    <source>
        <dbReference type="Pfam" id="PF13356"/>
    </source>
</evidence>
<dbReference type="InterPro" id="IPR013762">
    <property type="entry name" value="Integrase-like_cat_sf"/>
</dbReference>
<dbReference type="Pfam" id="PF22022">
    <property type="entry name" value="Phage_int_M"/>
    <property type="match status" value="1"/>
</dbReference>
<reference evidence="7 8" key="1">
    <citation type="journal article" date="2023" name="Int. J. Syst. Evol. Microbiol.">
        <title>Physiological and genomic analyses of cobalamin (vitamin B12)-auxotrophy of Lysobacter auxotrophicus sp. nov., a methionine-auxotrophic chitinolytic bacterium isolated from chitin-treated soil.</title>
        <authorList>
            <person name="Saito A."/>
            <person name="Dohra H."/>
            <person name="Hamada M."/>
            <person name="Moriuchi R."/>
            <person name="Kotsuchibashi Y."/>
            <person name="Mori K."/>
        </authorList>
    </citation>
    <scope>NUCLEOTIDE SEQUENCE [LARGE SCALE GENOMIC DNA]</scope>
    <source>
        <strain evidence="7 8">5-21a</strain>
    </source>
</reference>
<evidence type="ECO:0000313" key="7">
    <source>
        <dbReference type="EMBL" id="BDU16916.1"/>
    </source>
</evidence>
<evidence type="ECO:0000256" key="1">
    <source>
        <dbReference type="ARBA" id="ARBA00008857"/>
    </source>
</evidence>
<dbReference type="InterPro" id="IPR010998">
    <property type="entry name" value="Integrase_recombinase_N"/>
</dbReference>
<feature type="domain" description="Phage integrase central" evidence="6">
    <location>
        <begin position="99"/>
        <end position="194"/>
    </location>
</feature>
<keyword evidence="4" id="KW-0233">DNA recombination</keyword>
<keyword evidence="3" id="KW-0238">DNA-binding</keyword>
<dbReference type="Proteomes" id="UP001317822">
    <property type="component" value="Chromosome"/>
</dbReference>
<comment type="similarity">
    <text evidence="1">Belongs to the 'phage' integrase family.</text>
</comment>
<sequence length="411" mass="45388">MARQLNRLTVRAVQAARPGKYADGGGLFLQVTKTGVKSWTFRYTRGGIERYMGLGPTHTVGLAQARQKALEARQDLMAGRDPQQARRAAQEATAAVPTFWDAATSYIAEQKPGWANPKHASQWTSTLQAYAKPHIGTLPVDQIDTEHVLQVLRPIWASKTETATRVRQRIEAGLDALAAKKLRSAENPARWRGHLSKLLPKPTKVRSVEHFPAMPYVEAPAFMTRLRAEVGVAPRALEFLILTAARTNMVTKASRGEIEGKTWYVPAERMKNGKAFTVPLSNAALAVLTPAPPNEDAGLFPGGRAGSKHLSNGGMDKLLTRMKVDRFTVHGFRSTFRDWAAEKTHFPNEVIEMALAHTIKDKRKRHIGAAICSQNVGSSWRRGPRFLAETLSSLQTRDSEVMPAVGQHVRT</sequence>
<dbReference type="InterPro" id="IPR050808">
    <property type="entry name" value="Phage_Integrase"/>
</dbReference>
<dbReference type="EMBL" id="AP027041">
    <property type="protein sequence ID" value="BDU16916.1"/>
    <property type="molecule type" value="Genomic_DNA"/>
</dbReference>
<keyword evidence="8" id="KW-1185">Reference proteome</keyword>
<dbReference type="Pfam" id="PF13356">
    <property type="entry name" value="Arm-DNA-bind_3"/>
    <property type="match status" value="1"/>
</dbReference>
<name>A0ABN6UKQ2_9GAMM</name>
<feature type="domain" description="Integrase DNA-binding" evidence="5">
    <location>
        <begin position="8"/>
        <end position="89"/>
    </location>
</feature>
<dbReference type="Gene3D" id="3.30.160.390">
    <property type="entry name" value="Integrase, DNA-binding domain"/>
    <property type="match status" value="1"/>
</dbReference>
<evidence type="ECO:0000256" key="4">
    <source>
        <dbReference type="ARBA" id="ARBA00023172"/>
    </source>
</evidence>
<dbReference type="PANTHER" id="PTHR30629">
    <property type="entry name" value="PROPHAGE INTEGRASE"/>
    <property type="match status" value="1"/>
</dbReference>
<dbReference type="InterPro" id="IPR025166">
    <property type="entry name" value="Integrase_DNA_bind_dom"/>
</dbReference>
<protein>
    <submittedName>
        <fullName evidence="7">Site-specific integrase</fullName>
    </submittedName>
</protein>
<evidence type="ECO:0000313" key="8">
    <source>
        <dbReference type="Proteomes" id="UP001317822"/>
    </source>
</evidence>
<gene>
    <name evidence="7" type="ORF">LA521A_21170</name>
</gene>
<evidence type="ECO:0000256" key="2">
    <source>
        <dbReference type="ARBA" id="ARBA00022908"/>
    </source>
</evidence>
<organism evidence="7 8">
    <name type="scientific">Lysobacter auxotrophicus</name>
    <dbReference type="NCBI Taxonomy" id="2992573"/>
    <lineage>
        <taxon>Bacteria</taxon>
        <taxon>Pseudomonadati</taxon>
        <taxon>Pseudomonadota</taxon>
        <taxon>Gammaproteobacteria</taxon>
        <taxon>Lysobacterales</taxon>
        <taxon>Lysobacteraceae</taxon>
        <taxon>Lysobacter</taxon>
    </lineage>
</organism>
<dbReference type="InterPro" id="IPR038488">
    <property type="entry name" value="Integrase_DNA-bd_sf"/>
</dbReference>
<dbReference type="Gene3D" id="1.10.443.10">
    <property type="entry name" value="Intergrase catalytic core"/>
    <property type="match status" value="1"/>
</dbReference>
<dbReference type="RefSeq" id="WP_281778886.1">
    <property type="nucleotide sequence ID" value="NZ_AP027041.1"/>
</dbReference>
<dbReference type="InterPro" id="IPR053876">
    <property type="entry name" value="Phage_int_M"/>
</dbReference>
<evidence type="ECO:0000256" key="3">
    <source>
        <dbReference type="ARBA" id="ARBA00023125"/>
    </source>
</evidence>
<proteinExistence type="inferred from homology"/>
<dbReference type="SUPFAM" id="SSF56349">
    <property type="entry name" value="DNA breaking-rejoining enzymes"/>
    <property type="match status" value="1"/>
</dbReference>
<dbReference type="PANTHER" id="PTHR30629:SF2">
    <property type="entry name" value="PROPHAGE INTEGRASE INTS-RELATED"/>
    <property type="match status" value="1"/>
</dbReference>
<dbReference type="InterPro" id="IPR011010">
    <property type="entry name" value="DNA_brk_join_enz"/>
</dbReference>